<dbReference type="PANTHER" id="PTHR48419">
    <property type="entry name" value="SULFOTRANSFERASE DOMAIN-CONTAINING PROTEIN"/>
    <property type="match status" value="1"/>
</dbReference>
<sequence length="244" mass="27212">MQANTEAFPVIALWSAPRARSTAFFRTMLERDDVVALHEPFCNIADYGETTVDGTPVHSGPELIDAIRSLAGRSAVFFKDTTDHRYPAVLADPQFLREVRHTFLIRRPAEIAASYYALRPEMEVGDIGIEGMVELVEAVERAGGRPPVIIDADDLVRDPQGIFAAYCAAVGIPFRAETLTWQAGTRTEWQRTERWHAAVSSSSGLSAVTTRYADTVKNNPRLAAISAHHEPFYRRLRERRLTTA</sequence>
<accession>A0ABT6WTJ9</accession>
<evidence type="ECO:0000313" key="1">
    <source>
        <dbReference type="EMBL" id="MDI6102981.1"/>
    </source>
</evidence>
<dbReference type="PANTHER" id="PTHR48419:SF1">
    <property type="entry name" value="SULFOTRANSFERASE DOMAIN-CONTAINING PROTEIN"/>
    <property type="match status" value="1"/>
</dbReference>
<dbReference type="Proteomes" id="UP001241758">
    <property type="component" value="Unassembled WGS sequence"/>
</dbReference>
<reference evidence="1 2" key="1">
    <citation type="submission" date="2023-05" db="EMBL/GenBank/DDBJ databases">
        <title>Actinoplanes sp. NEAU-A12 genome sequencing.</title>
        <authorList>
            <person name="Wang Z.-S."/>
        </authorList>
    </citation>
    <scope>NUCLEOTIDE SEQUENCE [LARGE SCALE GENOMIC DNA]</scope>
    <source>
        <strain evidence="1 2">NEAU-A12</strain>
    </source>
</reference>
<dbReference type="EMBL" id="JASCTH010000023">
    <property type="protein sequence ID" value="MDI6102981.1"/>
    <property type="molecule type" value="Genomic_DNA"/>
</dbReference>
<name>A0ABT6WTJ9_9ACTN</name>
<dbReference type="Gene3D" id="3.40.50.300">
    <property type="entry name" value="P-loop containing nucleotide triphosphate hydrolases"/>
    <property type="match status" value="1"/>
</dbReference>
<protein>
    <recommendedName>
        <fullName evidence="3">Sulfotransferase family protein</fullName>
    </recommendedName>
</protein>
<dbReference type="SUPFAM" id="SSF52540">
    <property type="entry name" value="P-loop containing nucleoside triphosphate hydrolases"/>
    <property type="match status" value="1"/>
</dbReference>
<gene>
    <name evidence="1" type="ORF">QLQ12_30640</name>
</gene>
<proteinExistence type="predicted"/>
<dbReference type="InterPro" id="IPR053226">
    <property type="entry name" value="Pyrrolopyrazine_biosynth_F"/>
</dbReference>
<dbReference type="RefSeq" id="WP_282763987.1">
    <property type="nucleotide sequence ID" value="NZ_JASCTH010000023.1"/>
</dbReference>
<keyword evidence="2" id="KW-1185">Reference proteome</keyword>
<organism evidence="1 2">
    <name type="scientific">Actinoplanes sandaracinus</name>
    <dbReference type="NCBI Taxonomy" id="3045177"/>
    <lineage>
        <taxon>Bacteria</taxon>
        <taxon>Bacillati</taxon>
        <taxon>Actinomycetota</taxon>
        <taxon>Actinomycetes</taxon>
        <taxon>Micromonosporales</taxon>
        <taxon>Micromonosporaceae</taxon>
        <taxon>Actinoplanes</taxon>
    </lineage>
</organism>
<evidence type="ECO:0000313" key="2">
    <source>
        <dbReference type="Proteomes" id="UP001241758"/>
    </source>
</evidence>
<comment type="caution">
    <text evidence="1">The sequence shown here is derived from an EMBL/GenBank/DDBJ whole genome shotgun (WGS) entry which is preliminary data.</text>
</comment>
<evidence type="ECO:0008006" key="3">
    <source>
        <dbReference type="Google" id="ProtNLM"/>
    </source>
</evidence>
<dbReference type="Pfam" id="PF19798">
    <property type="entry name" value="Sulfotransfer_5"/>
    <property type="match status" value="1"/>
</dbReference>
<dbReference type="InterPro" id="IPR027417">
    <property type="entry name" value="P-loop_NTPase"/>
</dbReference>